<protein>
    <submittedName>
        <fullName evidence="1">GatB/YqeY domain-containing protein</fullName>
    </submittedName>
</protein>
<name>A0ABP3T3I9_9SPHN</name>
<dbReference type="InterPro" id="IPR003789">
    <property type="entry name" value="Asn/Gln_tRNA_amidoTrase-B-like"/>
</dbReference>
<accession>A0ABP3T3I9</accession>
<evidence type="ECO:0000313" key="2">
    <source>
        <dbReference type="Proteomes" id="UP001500238"/>
    </source>
</evidence>
<comment type="caution">
    <text evidence="1">The sequence shown here is derived from an EMBL/GenBank/DDBJ whole genome shotgun (WGS) entry which is preliminary data.</text>
</comment>
<evidence type="ECO:0000313" key="1">
    <source>
        <dbReference type="EMBL" id="GAA0671454.1"/>
    </source>
</evidence>
<dbReference type="InterPro" id="IPR019004">
    <property type="entry name" value="YqeY/Aim41"/>
</dbReference>
<dbReference type="PANTHER" id="PTHR28055">
    <property type="entry name" value="ALTERED INHERITANCE OF MITOCHONDRIA PROTEIN 41, MITOCHONDRIAL"/>
    <property type="match status" value="1"/>
</dbReference>
<proteinExistence type="predicted"/>
<dbReference type="InterPro" id="IPR042184">
    <property type="entry name" value="YqeY/Aim41_N"/>
</dbReference>
<dbReference type="Proteomes" id="UP001500238">
    <property type="component" value="Unassembled WGS sequence"/>
</dbReference>
<gene>
    <name evidence="1" type="ORF">GCM10009102_23000</name>
</gene>
<dbReference type="EMBL" id="BAAAES010000009">
    <property type="protein sequence ID" value="GAA0671454.1"/>
    <property type="molecule type" value="Genomic_DNA"/>
</dbReference>
<dbReference type="Gene3D" id="1.10.1510.10">
    <property type="entry name" value="Uncharacterised protein YqeY/AIM41 PF09424, N-terminal domain"/>
    <property type="match status" value="1"/>
</dbReference>
<dbReference type="Pfam" id="PF09424">
    <property type="entry name" value="YqeY"/>
    <property type="match status" value="1"/>
</dbReference>
<dbReference type="Gene3D" id="1.10.10.410">
    <property type="match status" value="1"/>
</dbReference>
<organism evidence="1 2">
    <name type="scientific">Sphingomonas insulae</name>
    <dbReference type="NCBI Taxonomy" id="424800"/>
    <lineage>
        <taxon>Bacteria</taxon>
        <taxon>Pseudomonadati</taxon>
        <taxon>Pseudomonadota</taxon>
        <taxon>Alphaproteobacteria</taxon>
        <taxon>Sphingomonadales</taxon>
        <taxon>Sphingomonadaceae</taxon>
        <taxon>Sphingomonas</taxon>
    </lineage>
</organism>
<reference evidence="2" key="1">
    <citation type="journal article" date="2019" name="Int. J. Syst. Evol. Microbiol.">
        <title>The Global Catalogue of Microorganisms (GCM) 10K type strain sequencing project: providing services to taxonomists for standard genome sequencing and annotation.</title>
        <authorList>
            <consortium name="The Broad Institute Genomics Platform"/>
            <consortium name="The Broad Institute Genome Sequencing Center for Infectious Disease"/>
            <person name="Wu L."/>
            <person name="Ma J."/>
        </authorList>
    </citation>
    <scope>NUCLEOTIDE SEQUENCE [LARGE SCALE GENOMIC DNA]</scope>
    <source>
        <strain evidence="2">JCM 14603</strain>
    </source>
</reference>
<keyword evidence="2" id="KW-1185">Reference proteome</keyword>
<dbReference type="SUPFAM" id="SSF89095">
    <property type="entry name" value="GatB/YqeY motif"/>
    <property type="match status" value="1"/>
</dbReference>
<dbReference type="InterPro" id="IPR023168">
    <property type="entry name" value="GatB_Yqey_C_2"/>
</dbReference>
<dbReference type="PANTHER" id="PTHR28055:SF1">
    <property type="entry name" value="ALTERED INHERITANCE OF MITOCHONDRIA PROTEIN 41, MITOCHONDRIAL"/>
    <property type="match status" value="1"/>
</dbReference>
<sequence>MAGTPQGFVYVAKWRPLDPCPREVNRFTGSRSSARLTRFTRRYESFPMIRDDIKAAQVTAMKAGDKESRNAISLIQAAIKNRDIELRTGGATPDDDAIVVEVLQKMVKQRRESIAMYETGGRQELADAEKAEVAVIERFLPAQMSEADTTAAILAIKAELGATGMKDMGRVMAELKARHAASLDMSKASGLVKAALS</sequence>